<feature type="non-terminal residue" evidence="1">
    <location>
        <position position="206"/>
    </location>
</feature>
<dbReference type="EMBL" id="BTSX01000001">
    <property type="protein sequence ID" value="GMS77830.1"/>
    <property type="molecule type" value="Genomic_DNA"/>
</dbReference>
<comment type="caution">
    <text evidence="1">The sequence shown here is derived from an EMBL/GenBank/DDBJ whole genome shotgun (WGS) entry which is preliminary data.</text>
</comment>
<gene>
    <name evidence="1" type="ORF">PENTCL1PPCAC_5</name>
</gene>
<organism evidence="1 2">
    <name type="scientific">Pristionchus entomophagus</name>
    <dbReference type="NCBI Taxonomy" id="358040"/>
    <lineage>
        <taxon>Eukaryota</taxon>
        <taxon>Metazoa</taxon>
        <taxon>Ecdysozoa</taxon>
        <taxon>Nematoda</taxon>
        <taxon>Chromadorea</taxon>
        <taxon>Rhabditida</taxon>
        <taxon>Rhabditina</taxon>
        <taxon>Diplogasteromorpha</taxon>
        <taxon>Diplogasteroidea</taxon>
        <taxon>Neodiplogasteridae</taxon>
        <taxon>Pristionchus</taxon>
    </lineage>
</organism>
<keyword evidence="2" id="KW-1185">Reference proteome</keyword>
<accession>A0AAV5S7G6</accession>
<protein>
    <submittedName>
        <fullName evidence="1">Uncharacterized protein</fullName>
    </submittedName>
</protein>
<sequence>KFFFNSAFFLAIGNRKLAIIRSTEKDTCGSQFDFNDDIIDHGAITKVLMGEEKKKKIFRVNLTIPLAFRYDGLKIVELTVDYDTQEKKLPFSEKYEKLVLKNGGRELKFCSQLEEMTFFGFFDDTVVKSDGLVTRNGEISSQKRRRVAAVGRELWHGKLLMANENGSIRVVKVNEEKDEINDISLFSIGHCVPPYCTLRCREPTVI</sequence>
<evidence type="ECO:0000313" key="2">
    <source>
        <dbReference type="Proteomes" id="UP001432027"/>
    </source>
</evidence>
<reference evidence="1" key="1">
    <citation type="submission" date="2023-10" db="EMBL/GenBank/DDBJ databases">
        <title>Genome assembly of Pristionchus species.</title>
        <authorList>
            <person name="Yoshida K."/>
            <person name="Sommer R.J."/>
        </authorList>
    </citation>
    <scope>NUCLEOTIDE SEQUENCE</scope>
    <source>
        <strain evidence="1">RS0144</strain>
    </source>
</reference>
<dbReference type="AlphaFoldDB" id="A0AAV5S7G6"/>
<name>A0AAV5S7G6_9BILA</name>
<evidence type="ECO:0000313" key="1">
    <source>
        <dbReference type="EMBL" id="GMS77830.1"/>
    </source>
</evidence>
<proteinExistence type="predicted"/>
<dbReference type="Proteomes" id="UP001432027">
    <property type="component" value="Unassembled WGS sequence"/>
</dbReference>
<feature type="non-terminal residue" evidence="1">
    <location>
        <position position="1"/>
    </location>
</feature>